<evidence type="ECO:0000313" key="2">
    <source>
        <dbReference type="Proteomes" id="UP000257607"/>
    </source>
</evidence>
<protein>
    <submittedName>
        <fullName evidence="1">Uncharacterized protein</fullName>
    </submittedName>
</protein>
<dbReference type="RefSeq" id="WP_116843671.1">
    <property type="nucleotide sequence ID" value="NZ_CP016221.1"/>
</dbReference>
<evidence type="ECO:0000313" key="1">
    <source>
        <dbReference type="EMBL" id="AXN36275.1"/>
    </source>
</evidence>
<name>A0A385AF24_LATCU</name>
<proteinExistence type="predicted"/>
<accession>A0A385AF24</accession>
<sequence length="130" mass="15136">MKNNYIDKRKALVNWINGRRYLLEQVFPVAGDEFEDINKPKLFNELSADEQAVLVNWVLTTLKPIKTFSSNRSSYEIKHIFERTPLGFYVLNGAMKGAMLIAGYQIRNEKEINWTFNISERSISRAYQLG</sequence>
<gene>
    <name evidence="1" type="ORF">DT351_07795</name>
</gene>
<reference evidence="1 2" key="1">
    <citation type="submission" date="2018-07" db="EMBL/GenBank/DDBJ databases">
        <title>Lactobacillus curvatus genome sequence.</title>
        <authorList>
            <person name="Prechtl R."/>
        </authorList>
    </citation>
    <scope>NUCLEOTIDE SEQUENCE [LARGE SCALE GENOMIC DNA]</scope>
    <source>
        <strain evidence="1 2">TMW 1.1928</strain>
    </source>
</reference>
<dbReference type="EMBL" id="CP031003">
    <property type="protein sequence ID" value="AXN36275.1"/>
    <property type="molecule type" value="Genomic_DNA"/>
</dbReference>
<dbReference type="Proteomes" id="UP000257607">
    <property type="component" value="Chromosome"/>
</dbReference>
<dbReference type="AlphaFoldDB" id="A0A385AF24"/>
<organism evidence="1 2">
    <name type="scientific">Latilactobacillus curvatus</name>
    <name type="common">Lactobacillus curvatus</name>
    <dbReference type="NCBI Taxonomy" id="28038"/>
    <lineage>
        <taxon>Bacteria</taxon>
        <taxon>Bacillati</taxon>
        <taxon>Bacillota</taxon>
        <taxon>Bacilli</taxon>
        <taxon>Lactobacillales</taxon>
        <taxon>Lactobacillaceae</taxon>
        <taxon>Latilactobacillus</taxon>
    </lineage>
</organism>